<dbReference type="AlphaFoldDB" id="A0A6A4QX79"/>
<reference evidence="6" key="1">
    <citation type="journal article" date="2020" name="Nat. Commun.">
        <title>Genome sequence of the cluster root forming white lupin.</title>
        <authorList>
            <person name="Hufnagel B."/>
            <person name="Marques A."/>
            <person name="Soriano A."/>
            <person name="Marques L."/>
            <person name="Divol F."/>
            <person name="Doumas P."/>
            <person name="Sallet E."/>
            <person name="Mancinotti D."/>
            <person name="Carrere S."/>
            <person name="Marande W."/>
            <person name="Arribat S."/>
            <person name="Keller J."/>
            <person name="Huneau C."/>
            <person name="Blein T."/>
            <person name="Aime D."/>
            <person name="Laguerre M."/>
            <person name="Taylor J."/>
            <person name="Schubert V."/>
            <person name="Nelson M."/>
            <person name="Geu-Flores F."/>
            <person name="Crespi M."/>
            <person name="Gallardo-Guerrero K."/>
            <person name="Delaux P.-M."/>
            <person name="Salse J."/>
            <person name="Berges H."/>
            <person name="Guyot R."/>
            <person name="Gouzy J."/>
            <person name="Peret B."/>
        </authorList>
    </citation>
    <scope>NUCLEOTIDE SEQUENCE [LARGE SCALE GENOMIC DNA]</scope>
    <source>
        <strain evidence="6">cv. Amiga</strain>
    </source>
</reference>
<keyword evidence="3" id="KW-0804">Transcription</keyword>
<evidence type="ECO:0000256" key="4">
    <source>
        <dbReference type="ARBA" id="ARBA00023242"/>
    </source>
</evidence>
<comment type="caution">
    <text evidence="5">The sequence shown here is derived from an EMBL/GenBank/DDBJ whole genome shotgun (WGS) entry which is preliminary data.</text>
</comment>
<dbReference type="InterPro" id="IPR044549">
    <property type="entry name" value="bHLH_AtIBH1-like"/>
</dbReference>
<organism evidence="5 6">
    <name type="scientific">Lupinus albus</name>
    <name type="common">White lupine</name>
    <name type="synonym">Lupinus termis</name>
    <dbReference type="NCBI Taxonomy" id="3870"/>
    <lineage>
        <taxon>Eukaryota</taxon>
        <taxon>Viridiplantae</taxon>
        <taxon>Streptophyta</taxon>
        <taxon>Embryophyta</taxon>
        <taxon>Tracheophyta</taxon>
        <taxon>Spermatophyta</taxon>
        <taxon>Magnoliopsida</taxon>
        <taxon>eudicotyledons</taxon>
        <taxon>Gunneridae</taxon>
        <taxon>Pentapetalae</taxon>
        <taxon>rosids</taxon>
        <taxon>fabids</taxon>
        <taxon>Fabales</taxon>
        <taxon>Fabaceae</taxon>
        <taxon>Papilionoideae</taxon>
        <taxon>50 kb inversion clade</taxon>
        <taxon>genistoids sensu lato</taxon>
        <taxon>core genistoids</taxon>
        <taxon>Genisteae</taxon>
        <taxon>Lupinus</taxon>
    </lineage>
</organism>
<dbReference type="PANTHER" id="PTHR33124">
    <property type="entry name" value="TRANSCRIPTION FACTOR IBH1-LIKE 1"/>
    <property type="match status" value="1"/>
</dbReference>
<sequence>MGVSSKPFHVSFSLKSSSYEWSKVLVAQAKKQNVTKKSIKGRKRGRILMKRKTLTIEGSRKQASGIQRRVRTLKKLIPKNQSIGLEGLYRETAQYILSLQMKVKAMQFMVNTLTGFDEL</sequence>
<accession>A0A6A4QX79</accession>
<dbReference type="EMBL" id="WOCE01000003">
    <property type="protein sequence ID" value="KAE9617514.1"/>
    <property type="molecule type" value="Genomic_DNA"/>
</dbReference>
<protein>
    <recommendedName>
        <fullName evidence="7">Transcription factor bHLH family</fullName>
    </recommendedName>
</protein>
<evidence type="ECO:0000313" key="5">
    <source>
        <dbReference type="EMBL" id="KAE9617514.1"/>
    </source>
</evidence>
<dbReference type="CDD" id="cd11444">
    <property type="entry name" value="bHLH_AtIBH1_like"/>
    <property type="match status" value="1"/>
</dbReference>
<dbReference type="GO" id="GO:0005634">
    <property type="term" value="C:nucleus"/>
    <property type="evidence" value="ECO:0007669"/>
    <property type="project" value="UniProtKB-SubCell"/>
</dbReference>
<evidence type="ECO:0000256" key="2">
    <source>
        <dbReference type="ARBA" id="ARBA00023015"/>
    </source>
</evidence>
<dbReference type="OrthoDB" id="1935502at2759"/>
<dbReference type="Proteomes" id="UP000447434">
    <property type="component" value="Chromosome 3"/>
</dbReference>
<evidence type="ECO:0000256" key="1">
    <source>
        <dbReference type="ARBA" id="ARBA00004123"/>
    </source>
</evidence>
<keyword evidence="6" id="KW-1185">Reference proteome</keyword>
<gene>
    <name evidence="5" type="ORF">Lalb_Chr03g0036161</name>
</gene>
<dbReference type="GO" id="GO:0006355">
    <property type="term" value="P:regulation of DNA-templated transcription"/>
    <property type="evidence" value="ECO:0007669"/>
    <property type="project" value="InterPro"/>
</dbReference>
<proteinExistence type="predicted"/>
<dbReference type="InterPro" id="IPR044660">
    <property type="entry name" value="IBH1-like"/>
</dbReference>
<keyword evidence="2" id="KW-0805">Transcription regulation</keyword>
<name>A0A6A4QX79_LUPAL</name>
<evidence type="ECO:0008006" key="7">
    <source>
        <dbReference type="Google" id="ProtNLM"/>
    </source>
</evidence>
<evidence type="ECO:0000256" key="3">
    <source>
        <dbReference type="ARBA" id="ARBA00023163"/>
    </source>
</evidence>
<comment type="subcellular location">
    <subcellularLocation>
        <location evidence="1">Nucleus</location>
    </subcellularLocation>
</comment>
<keyword evidence="4" id="KW-0539">Nucleus</keyword>
<evidence type="ECO:0000313" key="6">
    <source>
        <dbReference type="Proteomes" id="UP000447434"/>
    </source>
</evidence>
<dbReference type="PANTHER" id="PTHR33124:SF39">
    <property type="entry name" value="TRANSCRIPTION FACTOR UPBEAT1"/>
    <property type="match status" value="1"/>
</dbReference>